<feature type="region of interest" description="Disordered" evidence="1">
    <location>
        <begin position="92"/>
        <end position="139"/>
    </location>
</feature>
<evidence type="ECO:0000256" key="1">
    <source>
        <dbReference type="SAM" id="MobiDB-lite"/>
    </source>
</evidence>
<sequence>MDLEFVQNQLASLWKAGYGHGVYGHVIGNNCIFERLTEGDNPWAIKLNKLDIKVQIEKPYGDWMKVALKKMNLPDGSKWLRKLELFAPTSLMSSGTGGRPQRLTTNFPNLENSDRVNHEGNGGEARGPSEGGSGGFINNHLGPGEGRPYKEGLLVIMSCLSWNFYGLGNPLTLQFLKEMISQKKPKFVFLSETLCSKERIDRVRSINFDGSFVVEGQGRGGGLAFFFGRKVMKLKWWDFRSTILMSLFEFWDESQLPWCLMGDFNNVVSQIDKRGGRPYPKWLVEGFRQVIQECDLVDLELVRGLDQVMLRYFSDIFSALVHSHWDEISDCIEPSVSAIHNQKFLKAAAEEVKTTLFDMNPDKSLGPDGMTPAFYQKSWSIVGADVVSTVQNFFATGEISSGLNDTNLVLIPKKKNPIVMGDLRPIALCNWDEDVLHDLFSEHDRKLIRAVVISSSMEFDTRYWSFEASGHYTVKSACKRLQVVNGRWTSGNNSRLWRKLWNLKIPEKVSVFLWRACRNNLPTHVNLKVKHVTALVICPFCQLSDETVEHLFVECSFARLCWQQFNTSLSIAAGVKFVDWFSNISNTLTSFSLGGVAVICCAVWKARNEVVWRSKRLVPAVVVQFALAYFDQWKSAKTQHVESDMHAGAVIYPHWEPPSLNTIKVNVDASVYAEKRFGFGWLARDYEGCVLFATAMKQ</sequence>
<feature type="compositionally biased region" description="Gly residues" evidence="1">
    <location>
        <begin position="120"/>
        <end position="135"/>
    </location>
</feature>
<evidence type="ECO:0000313" key="4">
    <source>
        <dbReference type="Proteomes" id="UP000596661"/>
    </source>
</evidence>
<dbReference type="Gene3D" id="3.60.10.10">
    <property type="entry name" value="Endonuclease/exonuclease/phosphatase"/>
    <property type="match status" value="1"/>
</dbReference>
<feature type="domain" description="Reverse transcriptase zinc-binding" evidence="2">
    <location>
        <begin position="491"/>
        <end position="562"/>
    </location>
</feature>
<proteinExistence type="predicted"/>
<dbReference type="PANTHER" id="PTHR35218:SF9">
    <property type="entry name" value="ENDONUCLEASE_EXONUCLEASE_PHOSPHATASE DOMAIN-CONTAINING PROTEIN"/>
    <property type="match status" value="1"/>
</dbReference>
<organism evidence="3 4">
    <name type="scientific">Cannabis sativa</name>
    <name type="common">Hemp</name>
    <name type="synonym">Marijuana</name>
    <dbReference type="NCBI Taxonomy" id="3483"/>
    <lineage>
        <taxon>Eukaryota</taxon>
        <taxon>Viridiplantae</taxon>
        <taxon>Streptophyta</taxon>
        <taxon>Embryophyta</taxon>
        <taxon>Tracheophyta</taxon>
        <taxon>Spermatophyta</taxon>
        <taxon>Magnoliopsida</taxon>
        <taxon>eudicotyledons</taxon>
        <taxon>Gunneridae</taxon>
        <taxon>Pentapetalae</taxon>
        <taxon>rosids</taxon>
        <taxon>fabids</taxon>
        <taxon>Rosales</taxon>
        <taxon>Cannabaceae</taxon>
        <taxon>Cannabis</taxon>
    </lineage>
</organism>
<name>A0A803Q4P0_CANSA</name>
<dbReference type="EMBL" id="UZAU01000632">
    <property type="status" value="NOT_ANNOTATED_CDS"/>
    <property type="molecule type" value="Genomic_DNA"/>
</dbReference>
<dbReference type="PANTHER" id="PTHR35218">
    <property type="entry name" value="RNASE H DOMAIN-CONTAINING PROTEIN"/>
    <property type="match status" value="1"/>
</dbReference>
<reference evidence="3" key="1">
    <citation type="submission" date="2018-11" db="EMBL/GenBank/DDBJ databases">
        <authorList>
            <person name="Grassa J C."/>
        </authorList>
    </citation>
    <scope>NUCLEOTIDE SEQUENCE [LARGE SCALE GENOMIC DNA]</scope>
</reference>
<dbReference type="EnsemblPlants" id="evm.model.07.314">
    <property type="protein sequence ID" value="cds.evm.model.07.314"/>
    <property type="gene ID" value="evm.TU.07.314"/>
</dbReference>
<dbReference type="Pfam" id="PF13966">
    <property type="entry name" value="zf-RVT"/>
    <property type="match status" value="1"/>
</dbReference>
<keyword evidence="4" id="KW-1185">Reference proteome</keyword>
<dbReference type="SUPFAM" id="SSF56219">
    <property type="entry name" value="DNase I-like"/>
    <property type="match status" value="1"/>
</dbReference>
<accession>A0A803Q4P0</accession>
<dbReference type="InterPro" id="IPR036691">
    <property type="entry name" value="Endo/exonu/phosph_ase_sf"/>
</dbReference>
<evidence type="ECO:0000313" key="3">
    <source>
        <dbReference type="EnsemblPlants" id="cds.evm.model.07.314"/>
    </source>
</evidence>
<dbReference type="AlphaFoldDB" id="A0A803Q4P0"/>
<feature type="compositionally biased region" description="Polar residues" evidence="1">
    <location>
        <begin position="102"/>
        <end position="111"/>
    </location>
</feature>
<evidence type="ECO:0000259" key="2">
    <source>
        <dbReference type="Pfam" id="PF13966"/>
    </source>
</evidence>
<dbReference type="Gramene" id="evm.model.07.314">
    <property type="protein sequence ID" value="cds.evm.model.07.314"/>
    <property type="gene ID" value="evm.TU.07.314"/>
</dbReference>
<dbReference type="OMA" id="HECGEES"/>
<dbReference type="Proteomes" id="UP000596661">
    <property type="component" value="Chromosome 7"/>
</dbReference>
<dbReference type="InterPro" id="IPR026960">
    <property type="entry name" value="RVT-Znf"/>
</dbReference>
<protein>
    <recommendedName>
        <fullName evidence="2">Reverse transcriptase zinc-binding domain-containing protein</fullName>
    </recommendedName>
</protein>
<reference evidence="3" key="2">
    <citation type="submission" date="2021-03" db="UniProtKB">
        <authorList>
            <consortium name="EnsemblPlants"/>
        </authorList>
    </citation>
    <scope>IDENTIFICATION</scope>
</reference>